<evidence type="ECO:0000313" key="3">
    <source>
        <dbReference type="Proteomes" id="UP001501676"/>
    </source>
</evidence>
<keyword evidence="1" id="KW-1133">Transmembrane helix</keyword>
<feature type="transmembrane region" description="Helical" evidence="1">
    <location>
        <begin position="42"/>
        <end position="59"/>
    </location>
</feature>
<evidence type="ECO:0000256" key="1">
    <source>
        <dbReference type="SAM" id="Phobius"/>
    </source>
</evidence>
<protein>
    <submittedName>
        <fullName evidence="2">Uncharacterized protein</fullName>
    </submittedName>
</protein>
<comment type="caution">
    <text evidence="2">The sequence shown here is derived from an EMBL/GenBank/DDBJ whole genome shotgun (WGS) entry which is preliminary data.</text>
</comment>
<dbReference type="EMBL" id="BAAAYN010000009">
    <property type="protein sequence ID" value="GAA3384696.1"/>
    <property type="molecule type" value="Genomic_DNA"/>
</dbReference>
<accession>A0ABP6SU86</accession>
<feature type="transmembrane region" description="Helical" evidence="1">
    <location>
        <begin position="12"/>
        <end position="30"/>
    </location>
</feature>
<reference evidence="3" key="1">
    <citation type="journal article" date="2019" name="Int. J. Syst. Evol. Microbiol.">
        <title>The Global Catalogue of Microorganisms (GCM) 10K type strain sequencing project: providing services to taxonomists for standard genome sequencing and annotation.</title>
        <authorList>
            <consortium name="The Broad Institute Genomics Platform"/>
            <consortium name="The Broad Institute Genome Sequencing Center for Infectious Disease"/>
            <person name="Wu L."/>
            <person name="Ma J."/>
        </authorList>
    </citation>
    <scope>NUCLEOTIDE SEQUENCE [LARGE SCALE GENOMIC DNA]</scope>
    <source>
        <strain evidence="3">JCM 9458</strain>
    </source>
</reference>
<sequence>MLRFLRHLVEMLLAMGVGMAVLGIGLMVVGEPPGYEGPLVTYGAMGVAMAVPMVAWMRYRGHSWSDGGQMTAAMLVPMFVLVIPVVLDVAPAWLAAEGTLMVLTHVAMVGGMVAYMLVRRDQYTQGHHRHSAPQPDSALG</sequence>
<dbReference type="Proteomes" id="UP001501676">
    <property type="component" value="Unassembled WGS sequence"/>
</dbReference>
<organism evidence="2 3">
    <name type="scientific">Cryptosporangium minutisporangium</name>
    <dbReference type="NCBI Taxonomy" id="113569"/>
    <lineage>
        <taxon>Bacteria</taxon>
        <taxon>Bacillati</taxon>
        <taxon>Actinomycetota</taxon>
        <taxon>Actinomycetes</taxon>
        <taxon>Cryptosporangiales</taxon>
        <taxon>Cryptosporangiaceae</taxon>
        <taxon>Cryptosporangium</taxon>
    </lineage>
</organism>
<keyword evidence="3" id="KW-1185">Reference proteome</keyword>
<gene>
    <name evidence="2" type="ORF">GCM10020369_15370</name>
</gene>
<evidence type="ECO:0000313" key="2">
    <source>
        <dbReference type="EMBL" id="GAA3384696.1"/>
    </source>
</evidence>
<feature type="transmembrane region" description="Helical" evidence="1">
    <location>
        <begin position="100"/>
        <end position="118"/>
    </location>
</feature>
<feature type="transmembrane region" description="Helical" evidence="1">
    <location>
        <begin position="71"/>
        <end position="94"/>
    </location>
</feature>
<dbReference type="RefSeq" id="WP_345727294.1">
    <property type="nucleotide sequence ID" value="NZ_BAAAYN010000009.1"/>
</dbReference>
<keyword evidence="1" id="KW-0472">Membrane</keyword>
<keyword evidence="1" id="KW-0812">Transmembrane</keyword>
<proteinExistence type="predicted"/>
<name>A0ABP6SU86_9ACTN</name>